<keyword evidence="3" id="KW-1185">Reference proteome</keyword>
<proteinExistence type="predicted"/>
<comment type="caution">
    <text evidence="2">The sequence shown here is derived from an EMBL/GenBank/DDBJ whole genome shotgun (WGS) entry which is preliminary data.</text>
</comment>
<evidence type="ECO:0000256" key="1">
    <source>
        <dbReference type="SAM" id="MobiDB-lite"/>
    </source>
</evidence>
<feature type="region of interest" description="Disordered" evidence="1">
    <location>
        <begin position="63"/>
        <end position="86"/>
    </location>
</feature>
<reference evidence="2" key="2">
    <citation type="journal article" date="2020" name="Nat. Commun.">
        <title>Large-scale genome sequencing of mycorrhizal fungi provides insights into the early evolution of symbiotic traits.</title>
        <authorList>
            <person name="Miyauchi S."/>
            <person name="Kiss E."/>
            <person name="Kuo A."/>
            <person name="Drula E."/>
            <person name="Kohler A."/>
            <person name="Sanchez-Garcia M."/>
            <person name="Morin E."/>
            <person name="Andreopoulos B."/>
            <person name="Barry K.W."/>
            <person name="Bonito G."/>
            <person name="Buee M."/>
            <person name="Carver A."/>
            <person name="Chen C."/>
            <person name="Cichocki N."/>
            <person name="Clum A."/>
            <person name="Culley D."/>
            <person name="Crous P.W."/>
            <person name="Fauchery L."/>
            <person name="Girlanda M."/>
            <person name="Hayes R.D."/>
            <person name="Keri Z."/>
            <person name="LaButti K."/>
            <person name="Lipzen A."/>
            <person name="Lombard V."/>
            <person name="Magnuson J."/>
            <person name="Maillard F."/>
            <person name="Murat C."/>
            <person name="Nolan M."/>
            <person name="Ohm R.A."/>
            <person name="Pangilinan J."/>
            <person name="Pereira M.F."/>
            <person name="Perotto S."/>
            <person name="Peter M."/>
            <person name="Pfister S."/>
            <person name="Riley R."/>
            <person name="Sitrit Y."/>
            <person name="Stielow J.B."/>
            <person name="Szollosi G."/>
            <person name="Zifcakova L."/>
            <person name="Stursova M."/>
            <person name="Spatafora J.W."/>
            <person name="Tedersoo L."/>
            <person name="Vaario L.M."/>
            <person name="Yamada A."/>
            <person name="Yan M."/>
            <person name="Wang P."/>
            <person name="Xu J."/>
            <person name="Bruns T."/>
            <person name="Baldrian P."/>
            <person name="Vilgalys R."/>
            <person name="Dunand C."/>
            <person name="Henrissat B."/>
            <person name="Grigoriev I.V."/>
            <person name="Hibbett D."/>
            <person name="Nagy L.G."/>
            <person name="Martin F.M."/>
        </authorList>
    </citation>
    <scope>NUCLEOTIDE SEQUENCE</scope>
    <source>
        <strain evidence="2">BED1</strain>
    </source>
</reference>
<gene>
    <name evidence="2" type="ORF">L210DRAFT_3415300</name>
</gene>
<organism evidence="2 3">
    <name type="scientific">Boletus edulis BED1</name>
    <dbReference type="NCBI Taxonomy" id="1328754"/>
    <lineage>
        <taxon>Eukaryota</taxon>
        <taxon>Fungi</taxon>
        <taxon>Dikarya</taxon>
        <taxon>Basidiomycota</taxon>
        <taxon>Agaricomycotina</taxon>
        <taxon>Agaricomycetes</taxon>
        <taxon>Agaricomycetidae</taxon>
        <taxon>Boletales</taxon>
        <taxon>Boletineae</taxon>
        <taxon>Boletaceae</taxon>
        <taxon>Boletoideae</taxon>
        <taxon>Boletus</taxon>
    </lineage>
</organism>
<accession>A0AAD4G9C8</accession>
<protein>
    <submittedName>
        <fullName evidence="2">Uncharacterized protein</fullName>
    </submittedName>
</protein>
<sequence>MRRRGPPSSLRLFQGPLPLRSHPKHTLPSVPRPVFQPEAFLARGPALAPRPLPPLSLELVATGSSGNLTPTSSPSWSPTKRVRGPWEDSSCFDFVVDVDSILALPKPVAMP</sequence>
<evidence type="ECO:0000313" key="3">
    <source>
        <dbReference type="Proteomes" id="UP001194468"/>
    </source>
</evidence>
<feature type="region of interest" description="Disordered" evidence="1">
    <location>
        <begin position="1"/>
        <end position="30"/>
    </location>
</feature>
<evidence type="ECO:0000313" key="2">
    <source>
        <dbReference type="EMBL" id="KAF8431796.1"/>
    </source>
</evidence>
<dbReference type="EMBL" id="WHUW01000046">
    <property type="protein sequence ID" value="KAF8431796.1"/>
    <property type="molecule type" value="Genomic_DNA"/>
</dbReference>
<name>A0AAD4G9C8_BOLED</name>
<feature type="compositionally biased region" description="Low complexity" evidence="1">
    <location>
        <begin position="69"/>
        <end position="79"/>
    </location>
</feature>
<dbReference type="AlphaFoldDB" id="A0AAD4G9C8"/>
<reference evidence="2" key="1">
    <citation type="submission" date="2019-10" db="EMBL/GenBank/DDBJ databases">
        <authorList>
            <consortium name="DOE Joint Genome Institute"/>
            <person name="Kuo A."/>
            <person name="Miyauchi S."/>
            <person name="Kiss E."/>
            <person name="Drula E."/>
            <person name="Kohler A."/>
            <person name="Sanchez-Garcia M."/>
            <person name="Andreopoulos B."/>
            <person name="Barry K.W."/>
            <person name="Bonito G."/>
            <person name="Buee M."/>
            <person name="Carver A."/>
            <person name="Chen C."/>
            <person name="Cichocki N."/>
            <person name="Clum A."/>
            <person name="Culley D."/>
            <person name="Crous P.W."/>
            <person name="Fauchery L."/>
            <person name="Girlanda M."/>
            <person name="Hayes R."/>
            <person name="Keri Z."/>
            <person name="LaButti K."/>
            <person name="Lipzen A."/>
            <person name="Lombard V."/>
            <person name="Magnuson J."/>
            <person name="Maillard F."/>
            <person name="Morin E."/>
            <person name="Murat C."/>
            <person name="Nolan M."/>
            <person name="Ohm R."/>
            <person name="Pangilinan J."/>
            <person name="Pereira M."/>
            <person name="Perotto S."/>
            <person name="Peter M."/>
            <person name="Riley R."/>
            <person name="Sitrit Y."/>
            <person name="Stielow B."/>
            <person name="Szollosi G."/>
            <person name="Zifcakova L."/>
            <person name="Stursova M."/>
            <person name="Spatafora J.W."/>
            <person name="Tedersoo L."/>
            <person name="Vaario L.-M."/>
            <person name="Yamada A."/>
            <person name="Yan M."/>
            <person name="Wang P."/>
            <person name="Xu J."/>
            <person name="Bruns T."/>
            <person name="Baldrian P."/>
            <person name="Vilgalys R."/>
            <person name="Henrissat B."/>
            <person name="Grigoriev I.V."/>
            <person name="Hibbett D."/>
            <person name="Nagy L.G."/>
            <person name="Martin F.M."/>
        </authorList>
    </citation>
    <scope>NUCLEOTIDE SEQUENCE</scope>
    <source>
        <strain evidence="2">BED1</strain>
    </source>
</reference>
<dbReference type="Proteomes" id="UP001194468">
    <property type="component" value="Unassembled WGS sequence"/>
</dbReference>